<evidence type="ECO:0000256" key="4">
    <source>
        <dbReference type="ARBA" id="ARBA00022692"/>
    </source>
</evidence>
<organism evidence="11 12">
    <name type="scientific">Lysobacter defluvii IMMIB APB-9 = DSM 18482</name>
    <dbReference type="NCBI Taxonomy" id="1385515"/>
    <lineage>
        <taxon>Bacteria</taxon>
        <taxon>Pseudomonadati</taxon>
        <taxon>Pseudomonadota</taxon>
        <taxon>Gammaproteobacteria</taxon>
        <taxon>Lysobacterales</taxon>
        <taxon>Lysobacteraceae</taxon>
        <taxon>Novilysobacter</taxon>
    </lineage>
</organism>
<dbReference type="OrthoDB" id="7066617at2"/>
<reference evidence="11 12" key="1">
    <citation type="submission" date="2013-08" db="EMBL/GenBank/DDBJ databases">
        <title>Genomic analysis of Lysobacter defluvii.</title>
        <authorList>
            <person name="Wang Q."/>
            <person name="Wang G."/>
        </authorList>
    </citation>
    <scope>NUCLEOTIDE SEQUENCE [LARGE SCALE GENOMIC DNA]</scope>
    <source>
        <strain evidence="11 12">IMMIB APB-9</strain>
    </source>
</reference>
<proteinExistence type="inferred from homology"/>
<protein>
    <submittedName>
        <fullName evidence="11">Preprotein translocase subunit TatA</fullName>
    </submittedName>
</protein>
<evidence type="ECO:0000256" key="10">
    <source>
        <dbReference type="SAM" id="Phobius"/>
    </source>
</evidence>
<keyword evidence="6 10" id="KW-1133">Transmembrane helix</keyword>
<name>A0A0A0M8K7_9GAMM</name>
<evidence type="ECO:0000256" key="8">
    <source>
        <dbReference type="ARBA" id="ARBA00023136"/>
    </source>
</evidence>
<evidence type="ECO:0000256" key="1">
    <source>
        <dbReference type="ARBA" id="ARBA00004162"/>
    </source>
</evidence>
<dbReference type="GO" id="GO:0043953">
    <property type="term" value="P:protein transport by the Tat complex"/>
    <property type="evidence" value="ECO:0007669"/>
    <property type="project" value="InterPro"/>
</dbReference>
<dbReference type="STRING" id="1385515.GCA_000423325_02354"/>
<keyword evidence="7" id="KW-0811">Translocation</keyword>
<evidence type="ECO:0000256" key="2">
    <source>
        <dbReference type="ARBA" id="ARBA00022448"/>
    </source>
</evidence>
<comment type="caution">
    <text evidence="11">The sequence shown here is derived from an EMBL/GenBank/DDBJ whole genome shotgun (WGS) entry which is preliminary data.</text>
</comment>
<dbReference type="PANTHER" id="PTHR42982">
    <property type="entry name" value="SEC-INDEPENDENT PROTEIN TRANSLOCASE PROTEIN TATA"/>
    <property type="match status" value="1"/>
</dbReference>
<keyword evidence="8 10" id="KW-0472">Membrane</keyword>
<keyword evidence="5" id="KW-0653">Protein transport</keyword>
<evidence type="ECO:0000313" key="12">
    <source>
        <dbReference type="Proteomes" id="UP000030003"/>
    </source>
</evidence>
<sequence>MGTFSIWHWVVVLVIVVLVFGTKRLKNVGRDVGEAVKGFKQGLSDEDADKPRQRLPDERPGDADDVAARRREDEPA</sequence>
<accession>A0A0A0M8K7</accession>
<dbReference type="eggNOG" id="COG1826">
    <property type="taxonomic scope" value="Bacteria"/>
</dbReference>
<dbReference type="EMBL" id="AVBH01000452">
    <property type="protein sequence ID" value="KGO97471.1"/>
    <property type="molecule type" value="Genomic_DNA"/>
</dbReference>
<keyword evidence="2" id="KW-0813">Transport</keyword>
<dbReference type="NCBIfam" id="TIGR01411">
    <property type="entry name" value="tatAE"/>
    <property type="match status" value="1"/>
</dbReference>
<keyword evidence="12" id="KW-1185">Reference proteome</keyword>
<evidence type="ECO:0000313" key="11">
    <source>
        <dbReference type="EMBL" id="KGO97471.1"/>
    </source>
</evidence>
<keyword evidence="3" id="KW-1003">Cell membrane</keyword>
<dbReference type="GO" id="GO:0005886">
    <property type="term" value="C:plasma membrane"/>
    <property type="evidence" value="ECO:0007669"/>
    <property type="project" value="UniProtKB-SubCell"/>
</dbReference>
<comment type="subcellular location">
    <subcellularLocation>
        <location evidence="1">Cell membrane</location>
        <topology evidence="1">Single-pass membrane protein</topology>
    </subcellularLocation>
</comment>
<feature type="region of interest" description="Disordered" evidence="9">
    <location>
        <begin position="39"/>
        <end position="76"/>
    </location>
</feature>
<feature type="compositionally biased region" description="Basic and acidic residues" evidence="9">
    <location>
        <begin position="49"/>
        <end position="76"/>
    </location>
</feature>
<evidence type="ECO:0000256" key="3">
    <source>
        <dbReference type="ARBA" id="ARBA00022475"/>
    </source>
</evidence>
<dbReference type="InterPro" id="IPR003369">
    <property type="entry name" value="TatA/B/E"/>
</dbReference>
<evidence type="ECO:0000256" key="9">
    <source>
        <dbReference type="SAM" id="MobiDB-lite"/>
    </source>
</evidence>
<dbReference type="PANTHER" id="PTHR42982:SF1">
    <property type="entry name" value="SEC-INDEPENDENT PROTEIN TRANSLOCASE PROTEIN TATA"/>
    <property type="match status" value="1"/>
</dbReference>
<keyword evidence="4 10" id="KW-0812">Transmembrane</keyword>
<evidence type="ECO:0000256" key="7">
    <source>
        <dbReference type="ARBA" id="ARBA00023010"/>
    </source>
</evidence>
<feature type="transmembrane region" description="Helical" evidence="10">
    <location>
        <begin position="6"/>
        <end position="22"/>
    </location>
</feature>
<dbReference type="NCBIfam" id="NF002813">
    <property type="entry name" value="PRK02958.1"/>
    <property type="match status" value="1"/>
</dbReference>
<gene>
    <name evidence="11" type="ORF">N791_11560</name>
</gene>
<dbReference type="HAMAP" id="MF_00236">
    <property type="entry name" value="TatA_E"/>
    <property type="match status" value="1"/>
</dbReference>
<evidence type="ECO:0000256" key="6">
    <source>
        <dbReference type="ARBA" id="ARBA00022989"/>
    </source>
</evidence>
<evidence type="ECO:0000256" key="5">
    <source>
        <dbReference type="ARBA" id="ARBA00022927"/>
    </source>
</evidence>
<dbReference type="InterPro" id="IPR006312">
    <property type="entry name" value="TatA/E"/>
</dbReference>
<dbReference type="Gene3D" id="1.20.5.3310">
    <property type="match status" value="1"/>
</dbReference>
<dbReference type="RefSeq" id="WP_081981080.1">
    <property type="nucleotide sequence ID" value="NZ_AVBH01000452.1"/>
</dbReference>
<dbReference type="Proteomes" id="UP000030003">
    <property type="component" value="Unassembled WGS sequence"/>
</dbReference>
<dbReference type="Pfam" id="PF02416">
    <property type="entry name" value="TatA_B_E"/>
    <property type="match status" value="1"/>
</dbReference>
<dbReference type="AlphaFoldDB" id="A0A0A0M8K7"/>
<feature type="non-terminal residue" evidence="11">
    <location>
        <position position="76"/>
    </location>
</feature>